<protein>
    <submittedName>
        <fullName evidence="2">Bacteriophage protein</fullName>
    </submittedName>
</protein>
<evidence type="ECO:0000313" key="2">
    <source>
        <dbReference type="EMBL" id="VWD01522.1"/>
    </source>
</evidence>
<dbReference type="RefSeq" id="WP_174959584.1">
    <property type="nucleotide sequence ID" value="NZ_CABVQG010000021.1"/>
</dbReference>
<gene>
    <name evidence="2" type="ORF">BLA17378_05271</name>
</gene>
<sequence length="617" mass="65992">MTTNTYGGYTVDQLREFIAHTFDTEHGGDTIDELTGDTAASANIVRDLLDAIEPQQDGDLLRPVARWVYNAVRVNLDLLHGICGEFGCPQGADVATWLRDRLSNEKSPAPEQASEAVNQRPGMTAAFTEVVPTAEDILDACAAGGNGTSSKVSRADALTDHLYILSVNEEAMEEAIERFDGSSTGEALKCVLHAQKQLRAVLVQPVEQHEAAPASDEQIPPIMYNGDTKRDPALRELLARQMQRNVLTNPRGNEAAPLEGTGNGADEASIRKSMTSEQIRLERKLTCEAIDGAMAFGYQNTNPPPSADHWLAPYWHVGRKQAELEAALSRAPRTEVAGAVPRSVIFSLECTANWLEGGCDPKAAAHEIRLNLEKLRAPSADAAAAPGSAIRERIARALHYPACWDTAAYPTLESAAWEAIAAAKIGCSACEAAPADERDVIEPLTEPVSIAKAMLGGMRARVGGNGESTTAFLVNIQIASWGYPTEWVKGCVFGFNRAAKWMQSALLEYQSAQAASQPAAEAGQEAVAYVCSSSNDFAPIVRDKDSAQRLSDAHGDGKIVPLYTAPPAQVATRQGADDAIDYAIQVLRQVEAGDGTFVGQCADAIAGLEDLLEGAKR</sequence>
<organism evidence="2 3">
    <name type="scientific">Burkholderia aenigmatica</name>
    <dbReference type="NCBI Taxonomy" id="2015348"/>
    <lineage>
        <taxon>Bacteria</taxon>
        <taxon>Pseudomonadati</taxon>
        <taxon>Pseudomonadota</taxon>
        <taxon>Betaproteobacteria</taxon>
        <taxon>Burkholderiales</taxon>
        <taxon>Burkholderiaceae</taxon>
        <taxon>Burkholderia</taxon>
        <taxon>Burkholderia cepacia complex</taxon>
    </lineage>
</organism>
<keyword evidence="3" id="KW-1185">Reference proteome</keyword>
<accession>A0ABY6Y0Q3</accession>
<proteinExistence type="predicted"/>
<feature type="region of interest" description="Disordered" evidence="1">
    <location>
        <begin position="248"/>
        <end position="275"/>
    </location>
</feature>
<name>A0ABY6Y0Q3_9BURK</name>
<dbReference type="EMBL" id="CABVQG010000021">
    <property type="protein sequence ID" value="VWD01522.1"/>
    <property type="molecule type" value="Genomic_DNA"/>
</dbReference>
<reference evidence="2 3" key="1">
    <citation type="submission" date="2019-09" db="EMBL/GenBank/DDBJ databases">
        <authorList>
            <person name="Depoorter E."/>
        </authorList>
    </citation>
    <scope>NUCLEOTIDE SEQUENCE [LARGE SCALE GENOMIC DNA]</scope>
    <source>
        <strain evidence="2 3">R-17378</strain>
    </source>
</reference>
<evidence type="ECO:0000313" key="3">
    <source>
        <dbReference type="Proteomes" id="UP000494120"/>
    </source>
</evidence>
<evidence type="ECO:0000256" key="1">
    <source>
        <dbReference type="SAM" id="MobiDB-lite"/>
    </source>
</evidence>
<dbReference type="Proteomes" id="UP000494120">
    <property type="component" value="Unassembled WGS sequence"/>
</dbReference>
<comment type="caution">
    <text evidence="2">The sequence shown here is derived from an EMBL/GenBank/DDBJ whole genome shotgun (WGS) entry which is preliminary data.</text>
</comment>